<organism evidence="1">
    <name type="scientific">marine sediment metagenome</name>
    <dbReference type="NCBI Taxonomy" id="412755"/>
    <lineage>
        <taxon>unclassified sequences</taxon>
        <taxon>metagenomes</taxon>
        <taxon>ecological metagenomes</taxon>
    </lineage>
</organism>
<dbReference type="AlphaFoldDB" id="A0A0F9CQL6"/>
<gene>
    <name evidence="1" type="ORF">LCGC14_2638380</name>
</gene>
<evidence type="ECO:0008006" key="2">
    <source>
        <dbReference type="Google" id="ProtNLM"/>
    </source>
</evidence>
<name>A0A0F9CQL6_9ZZZZ</name>
<sequence length="192" mass="21616">MNREEYLELAASELSDYIAKAGYTMPKLKVSAGWPSTKAFSSKSRTLGECWHHDMIEQEASHIFISPFLSDTVTVLGVLVHEIGHAILPQEAKHKKPFKQYMTAVDLTGKATATKPGEVLRSFVNLLIDRIGTYPHDSIDKGPKQKKQTTRLRLWTCEGCDLKIRVAKDDLNLLCMACNLQLVKVEKTEENQ</sequence>
<protein>
    <recommendedName>
        <fullName evidence="2">SprT-like domain-containing protein</fullName>
    </recommendedName>
</protein>
<evidence type="ECO:0000313" key="1">
    <source>
        <dbReference type="EMBL" id="KKK98876.1"/>
    </source>
</evidence>
<comment type="caution">
    <text evidence="1">The sequence shown here is derived from an EMBL/GenBank/DDBJ whole genome shotgun (WGS) entry which is preliminary data.</text>
</comment>
<dbReference type="EMBL" id="LAZR01045436">
    <property type="protein sequence ID" value="KKK98876.1"/>
    <property type="molecule type" value="Genomic_DNA"/>
</dbReference>
<reference evidence="1" key="1">
    <citation type="journal article" date="2015" name="Nature">
        <title>Complex archaea that bridge the gap between prokaryotes and eukaryotes.</title>
        <authorList>
            <person name="Spang A."/>
            <person name="Saw J.H."/>
            <person name="Jorgensen S.L."/>
            <person name="Zaremba-Niedzwiedzka K."/>
            <person name="Martijn J."/>
            <person name="Lind A.E."/>
            <person name="van Eijk R."/>
            <person name="Schleper C."/>
            <person name="Guy L."/>
            <person name="Ettema T.J."/>
        </authorList>
    </citation>
    <scope>NUCLEOTIDE SEQUENCE</scope>
</reference>
<accession>A0A0F9CQL6</accession>
<proteinExistence type="predicted"/>